<feature type="binding site" evidence="8">
    <location>
        <position position="98"/>
    </location>
    <ligand>
        <name>Mg(2+)</name>
        <dbReference type="ChEBI" id="CHEBI:18420"/>
    </ligand>
</feature>
<comment type="similarity">
    <text evidence="7 8">Belongs to the PINc/VapC protein family.</text>
</comment>
<dbReference type="GO" id="GO:0016787">
    <property type="term" value="F:hydrolase activity"/>
    <property type="evidence" value="ECO:0007669"/>
    <property type="project" value="UniProtKB-KW"/>
</dbReference>
<name>A0A191UFP1_9BURK</name>
<dbReference type="Gene3D" id="3.40.50.1010">
    <property type="entry name" value="5'-nuclease"/>
    <property type="match status" value="1"/>
</dbReference>
<dbReference type="InterPro" id="IPR022907">
    <property type="entry name" value="VapC_family"/>
</dbReference>
<dbReference type="HAMAP" id="MF_00265">
    <property type="entry name" value="VapC_Nob1"/>
    <property type="match status" value="1"/>
</dbReference>
<keyword evidence="5 8" id="KW-0378">Hydrolase</keyword>
<dbReference type="RefSeq" id="WP_068948847.1">
    <property type="nucleotide sequence ID" value="NZ_CP015922.1"/>
</dbReference>
<protein>
    <recommendedName>
        <fullName evidence="8">Ribonuclease VapC</fullName>
        <shortName evidence="8">RNase VapC</shortName>
        <ecNumber evidence="8">3.1.-.-</ecNumber>
    </recommendedName>
    <alternativeName>
        <fullName evidence="8">Toxin VapC</fullName>
    </alternativeName>
</protein>
<evidence type="ECO:0000313" key="11">
    <source>
        <dbReference type="Proteomes" id="UP000078463"/>
    </source>
</evidence>
<dbReference type="GO" id="GO:0004540">
    <property type="term" value="F:RNA nuclease activity"/>
    <property type="evidence" value="ECO:0007669"/>
    <property type="project" value="InterPro"/>
</dbReference>
<evidence type="ECO:0000256" key="2">
    <source>
        <dbReference type="ARBA" id="ARBA00022649"/>
    </source>
</evidence>
<reference evidence="11" key="1">
    <citation type="submission" date="2016-05" db="EMBL/GenBank/DDBJ databases">
        <title>Polynucleobacter sp. QLW-P1FAT50C-4 genome.</title>
        <authorList>
            <person name="Hahn M.W."/>
        </authorList>
    </citation>
    <scope>NUCLEOTIDE SEQUENCE [LARGE SCALE GENOMIC DNA]</scope>
    <source>
        <strain evidence="11">QLW-P1FAT50C-4</strain>
    </source>
</reference>
<accession>A0A191UFP1</accession>
<evidence type="ECO:0000256" key="1">
    <source>
        <dbReference type="ARBA" id="ARBA00001946"/>
    </source>
</evidence>
<dbReference type="EC" id="3.1.-.-" evidence="8"/>
<keyword evidence="8" id="KW-0800">Toxin</keyword>
<evidence type="ECO:0000256" key="4">
    <source>
        <dbReference type="ARBA" id="ARBA00022723"/>
    </source>
</evidence>
<dbReference type="GO" id="GO:0000287">
    <property type="term" value="F:magnesium ion binding"/>
    <property type="evidence" value="ECO:0007669"/>
    <property type="project" value="UniProtKB-UniRule"/>
</dbReference>
<keyword evidence="2 8" id="KW-1277">Toxin-antitoxin system</keyword>
<dbReference type="PANTHER" id="PTHR33653">
    <property type="entry name" value="RIBONUCLEASE VAPC2"/>
    <property type="match status" value="1"/>
</dbReference>
<feature type="binding site" evidence="8">
    <location>
        <position position="7"/>
    </location>
    <ligand>
        <name>Mg(2+)</name>
        <dbReference type="ChEBI" id="CHEBI:18420"/>
    </ligand>
</feature>
<sequence>MLKYLLDTNIVIYVMKRKPLEVLKVFNKNANRMAISTITLAELMYGAEKSQQVESNLNNIEDFVSHLEVLPYDINATQHYGQIKSFLESKGKPIGVNDIHIAAHARSHGLTLVTNNLSEFKRVPNLALENWV</sequence>
<evidence type="ECO:0000313" key="10">
    <source>
        <dbReference type="EMBL" id="ANI99839.1"/>
    </source>
</evidence>
<comment type="function">
    <text evidence="8">Toxic component of a toxin-antitoxin (TA) system. An RNase.</text>
</comment>
<dbReference type="STRING" id="1743168.A8O14_07005"/>
<evidence type="ECO:0000256" key="6">
    <source>
        <dbReference type="ARBA" id="ARBA00022842"/>
    </source>
</evidence>
<gene>
    <name evidence="8" type="primary">vapC</name>
    <name evidence="10" type="ORF">A8O14_07005</name>
</gene>
<dbReference type="KEGG" id="pwu:A8O14_07005"/>
<keyword evidence="11" id="KW-1185">Reference proteome</keyword>
<dbReference type="InterPro" id="IPR002716">
    <property type="entry name" value="PIN_dom"/>
</dbReference>
<dbReference type="Pfam" id="PF01850">
    <property type="entry name" value="PIN"/>
    <property type="match status" value="1"/>
</dbReference>
<keyword evidence="3 8" id="KW-0540">Nuclease</keyword>
<keyword evidence="4 8" id="KW-0479">Metal-binding</keyword>
<keyword evidence="6 8" id="KW-0460">Magnesium</keyword>
<comment type="cofactor">
    <cofactor evidence="1 8">
        <name>Mg(2+)</name>
        <dbReference type="ChEBI" id="CHEBI:18420"/>
    </cofactor>
</comment>
<evidence type="ECO:0000256" key="8">
    <source>
        <dbReference type="HAMAP-Rule" id="MF_00265"/>
    </source>
</evidence>
<dbReference type="Proteomes" id="UP000078463">
    <property type="component" value="Chromosome"/>
</dbReference>
<dbReference type="SMART" id="SM00670">
    <property type="entry name" value="PINc"/>
    <property type="match status" value="1"/>
</dbReference>
<organism evidence="10 11">
    <name type="scientific">Polynucleobacter wuianus</name>
    <dbReference type="NCBI Taxonomy" id="1743168"/>
    <lineage>
        <taxon>Bacteria</taxon>
        <taxon>Pseudomonadati</taxon>
        <taxon>Pseudomonadota</taxon>
        <taxon>Betaproteobacteria</taxon>
        <taxon>Burkholderiales</taxon>
        <taxon>Burkholderiaceae</taxon>
        <taxon>Polynucleobacter</taxon>
    </lineage>
</organism>
<feature type="domain" description="PIN" evidence="9">
    <location>
        <begin position="2"/>
        <end position="121"/>
    </location>
</feature>
<evidence type="ECO:0000256" key="3">
    <source>
        <dbReference type="ARBA" id="ARBA00022722"/>
    </source>
</evidence>
<dbReference type="SUPFAM" id="SSF88723">
    <property type="entry name" value="PIN domain-like"/>
    <property type="match status" value="1"/>
</dbReference>
<dbReference type="EMBL" id="CP015922">
    <property type="protein sequence ID" value="ANI99839.1"/>
    <property type="molecule type" value="Genomic_DNA"/>
</dbReference>
<dbReference type="NCBIfam" id="NF010285">
    <property type="entry name" value="PRK13725.1"/>
    <property type="match status" value="1"/>
</dbReference>
<dbReference type="CDD" id="cd18735">
    <property type="entry name" value="PIN_HiVapC1-like"/>
    <property type="match status" value="1"/>
</dbReference>
<evidence type="ECO:0000256" key="5">
    <source>
        <dbReference type="ARBA" id="ARBA00022801"/>
    </source>
</evidence>
<evidence type="ECO:0000256" key="7">
    <source>
        <dbReference type="ARBA" id="ARBA00038093"/>
    </source>
</evidence>
<dbReference type="OrthoDB" id="9796690at2"/>
<dbReference type="InterPro" id="IPR050556">
    <property type="entry name" value="Type_II_TA_system_RNase"/>
</dbReference>
<dbReference type="AlphaFoldDB" id="A0A191UFP1"/>
<proteinExistence type="inferred from homology"/>
<dbReference type="PANTHER" id="PTHR33653:SF1">
    <property type="entry name" value="RIBONUCLEASE VAPC2"/>
    <property type="match status" value="1"/>
</dbReference>
<dbReference type="InterPro" id="IPR029060">
    <property type="entry name" value="PIN-like_dom_sf"/>
</dbReference>
<dbReference type="GO" id="GO:0090729">
    <property type="term" value="F:toxin activity"/>
    <property type="evidence" value="ECO:0007669"/>
    <property type="project" value="UniProtKB-KW"/>
</dbReference>
<evidence type="ECO:0000259" key="9">
    <source>
        <dbReference type="SMART" id="SM00670"/>
    </source>
</evidence>